<keyword evidence="1" id="KW-0677">Repeat</keyword>
<feature type="domain" description="Nephrocystin 3-like N-terminal" evidence="2">
    <location>
        <begin position="19"/>
        <end position="130"/>
    </location>
</feature>
<dbReference type="Pfam" id="PF24883">
    <property type="entry name" value="NPHP3_N"/>
    <property type="match status" value="1"/>
</dbReference>
<evidence type="ECO:0000313" key="5">
    <source>
        <dbReference type="Proteomes" id="UP000320293"/>
    </source>
</evidence>
<evidence type="ECO:0000256" key="1">
    <source>
        <dbReference type="ARBA" id="ARBA00022737"/>
    </source>
</evidence>
<dbReference type="InterPro" id="IPR058018">
    <property type="entry name" value="AAA_lid_TANC1/2"/>
</dbReference>
<dbReference type="EMBL" id="SFBF01000383">
    <property type="protein sequence ID" value="TRU42087.1"/>
    <property type="molecule type" value="Genomic_DNA"/>
</dbReference>
<comment type="caution">
    <text evidence="4">The sequence shown here is derived from an EMBL/GenBank/DDBJ whole genome shotgun (WGS) entry which is preliminary data.</text>
</comment>
<feature type="domain" description="TANC1/2-like AAA+ ATPase lid" evidence="3">
    <location>
        <begin position="177"/>
        <end position="241"/>
    </location>
</feature>
<reference evidence="4 5" key="1">
    <citation type="submission" date="2019-01" db="EMBL/GenBank/DDBJ databases">
        <title>Coherence of Microcystis species and biogeography revealed through population genomics.</title>
        <authorList>
            <person name="Perez-Carrascal O.M."/>
            <person name="Terrat Y."/>
            <person name="Giani A."/>
            <person name="Fortin N."/>
            <person name="Tromas N."/>
            <person name="Shapiro B.J."/>
        </authorList>
    </citation>
    <scope>NUCLEOTIDE SEQUENCE [LARGE SCALE GENOMIC DNA]</scope>
    <source>
        <strain evidence="4">Ma_QC_Ca_00000000_S207</strain>
    </source>
</reference>
<dbReference type="Gene3D" id="3.40.50.300">
    <property type="entry name" value="P-loop containing nucleotide triphosphate hydrolases"/>
    <property type="match status" value="1"/>
</dbReference>
<proteinExistence type="predicted"/>
<name>A0A552F5U6_MICAE</name>
<dbReference type="Proteomes" id="UP000320293">
    <property type="component" value="Unassembled WGS sequence"/>
</dbReference>
<organism evidence="4 5">
    <name type="scientific">Microcystis aeruginosa Ma_QC_Ca_00000000_S207</name>
    <dbReference type="NCBI Taxonomy" id="2486251"/>
    <lineage>
        <taxon>Bacteria</taxon>
        <taxon>Bacillati</taxon>
        <taxon>Cyanobacteriota</taxon>
        <taxon>Cyanophyceae</taxon>
        <taxon>Oscillatoriophycideae</taxon>
        <taxon>Chroococcales</taxon>
        <taxon>Microcystaceae</taxon>
        <taxon>Microcystis</taxon>
    </lineage>
</organism>
<sequence length="378" mass="44183">MIAEETQDFVGREYVFDEINSFITSNSKGYFTVIGDPGQGKTAILAKYVQDTGCIAYFNRSLINLTRAEQFLESICNQLIERYQLDYPSLPPNATQDGNFLDKLLNESAQKETENPIVIVVDALDEVDQVNYRSVSNILFLPPHLPNGVYFILTLRRGVDVPMAVYAPSKSLNLLDDKYQADSGRDVKIYIENRINRSETLRFQIAEREETIEDFTDKISDKSENNFLYLRCIISDIEEGEYKDLTLEQFPKGLYKYYIFHWRRMGMTDDPLPLEKIKIVIVLAAVKQAVSQRKVCDYSGAEPLTVQDILLKWRQFLHEIMKDNEKRYGIYHSSYQDFLHGLTENDYPVTFQEIHRNISQVDFNLWEKRKEMKKRRHE</sequence>
<dbReference type="PANTHER" id="PTHR19871">
    <property type="entry name" value="BETA TRANSDUCIN-RELATED PROTEIN"/>
    <property type="match status" value="1"/>
</dbReference>
<protein>
    <submittedName>
        <fullName evidence="4">ATP-binding protein</fullName>
    </submittedName>
</protein>
<dbReference type="InterPro" id="IPR052752">
    <property type="entry name" value="NACHT-WD_repeat"/>
</dbReference>
<keyword evidence="4" id="KW-0067">ATP-binding</keyword>
<gene>
    <name evidence="4" type="ORF">EWV91_20490</name>
</gene>
<dbReference type="SUPFAM" id="SSF52540">
    <property type="entry name" value="P-loop containing nucleoside triphosphate hydrolases"/>
    <property type="match status" value="1"/>
</dbReference>
<evidence type="ECO:0000259" key="3">
    <source>
        <dbReference type="Pfam" id="PF25520"/>
    </source>
</evidence>
<accession>A0A552F5U6</accession>
<dbReference type="Pfam" id="PF25520">
    <property type="entry name" value="AAA_lid_TANC1"/>
    <property type="match status" value="1"/>
</dbReference>
<dbReference type="AlphaFoldDB" id="A0A552F5U6"/>
<dbReference type="InterPro" id="IPR056884">
    <property type="entry name" value="NPHP3-like_N"/>
</dbReference>
<dbReference type="PANTHER" id="PTHR19871:SF14">
    <property type="entry name" value="DUF4062 DOMAIN-CONTAINING PROTEIN"/>
    <property type="match status" value="1"/>
</dbReference>
<keyword evidence="4" id="KW-0547">Nucleotide-binding</keyword>
<evidence type="ECO:0000313" key="4">
    <source>
        <dbReference type="EMBL" id="TRU42087.1"/>
    </source>
</evidence>
<dbReference type="InterPro" id="IPR027417">
    <property type="entry name" value="P-loop_NTPase"/>
</dbReference>
<evidence type="ECO:0000259" key="2">
    <source>
        <dbReference type="Pfam" id="PF24883"/>
    </source>
</evidence>
<dbReference type="GO" id="GO:0005524">
    <property type="term" value="F:ATP binding"/>
    <property type="evidence" value="ECO:0007669"/>
    <property type="project" value="UniProtKB-KW"/>
</dbReference>